<dbReference type="AlphaFoldDB" id="A0A927BDM6"/>
<name>A0A927BDM6_9BACT</name>
<sequence>MDIILNELSLRVLPTTGSHAAVLLDAWLTQLIGLAKVHKVLPAFRSLASVRDMQIAADGTFFQQWLGQLPTDRKRLALTFTTKAPFIHYYPEYWFIGPEPAGMRGLECKGLAFAAENNLLAWSLDPFGQWAAPYYHIHCTAIDEVRDALDEYELTTWHLPASGETSEHAAYYAGVLAAEEMQVVQAATSGNVLLQRWTEWFPKLRLTDIASECLRELTIEATRPVAERLIALHRFFAVWDRVPANYDQVLSYRTSPESDTRLRTLSELQLRCPDGQTRAMSWHMRYTPQAGRLYFVPDVETGDCFIGHIGHKII</sequence>
<dbReference type="Proteomes" id="UP000612233">
    <property type="component" value="Unassembled WGS sequence"/>
</dbReference>
<proteinExistence type="predicted"/>
<evidence type="ECO:0000313" key="2">
    <source>
        <dbReference type="Proteomes" id="UP000612233"/>
    </source>
</evidence>
<accession>A0A927BDM6</accession>
<dbReference type="EMBL" id="JACXAD010000008">
    <property type="protein sequence ID" value="MBD2768058.1"/>
    <property type="molecule type" value="Genomic_DNA"/>
</dbReference>
<organism evidence="1 2">
    <name type="scientific">Hymenobacter montanus</name>
    <dbReference type="NCBI Taxonomy" id="2771359"/>
    <lineage>
        <taxon>Bacteria</taxon>
        <taxon>Pseudomonadati</taxon>
        <taxon>Bacteroidota</taxon>
        <taxon>Cytophagia</taxon>
        <taxon>Cytophagales</taxon>
        <taxon>Hymenobacteraceae</taxon>
        <taxon>Hymenobacter</taxon>
    </lineage>
</organism>
<gene>
    <name evidence="1" type="ORF">IC235_09165</name>
</gene>
<protein>
    <submittedName>
        <fullName evidence="1">Uncharacterized protein</fullName>
    </submittedName>
</protein>
<dbReference type="RefSeq" id="WP_191004874.1">
    <property type="nucleotide sequence ID" value="NZ_JACXAD010000008.1"/>
</dbReference>
<reference evidence="1" key="1">
    <citation type="submission" date="2020-09" db="EMBL/GenBank/DDBJ databases">
        <authorList>
            <person name="Kim M.K."/>
        </authorList>
    </citation>
    <scope>NUCLEOTIDE SEQUENCE</scope>
    <source>
        <strain evidence="1">BT664</strain>
    </source>
</reference>
<comment type="caution">
    <text evidence="1">The sequence shown here is derived from an EMBL/GenBank/DDBJ whole genome shotgun (WGS) entry which is preliminary data.</text>
</comment>
<keyword evidence="2" id="KW-1185">Reference proteome</keyword>
<evidence type="ECO:0000313" key="1">
    <source>
        <dbReference type="EMBL" id="MBD2768058.1"/>
    </source>
</evidence>